<feature type="transmembrane region" description="Helical" evidence="1">
    <location>
        <begin position="6"/>
        <end position="29"/>
    </location>
</feature>
<evidence type="ECO:0000313" key="2">
    <source>
        <dbReference type="EMBL" id="GFO30238.1"/>
    </source>
</evidence>
<keyword evidence="1" id="KW-1133">Transmembrane helix</keyword>
<keyword evidence="3" id="KW-1185">Reference proteome</keyword>
<dbReference type="EMBL" id="BLXT01006232">
    <property type="protein sequence ID" value="GFO30238.1"/>
    <property type="molecule type" value="Genomic_DNA"/>
</dbReference>
<gene>
    <name evidence="2" type="ORF">PoB_005674300</name>
</gene>
<comment type="caution">
    <text evidence="2">The sequence shown here is derived from an EMBL/GenBank/DDBJ whole genome shotgun (WGS) entry which is preliminary data.</text>
</comment>
<dbReference type="Proteomes" id="UP000735302">
    <property type="component" value="Unassembled WGS sequence"/>
</dbReference>
<accession>A0AAV4CGT2</accession>
<evidence type="ECO:0000313" key="3">
    <source>
        <dbReference type="Proteomes" id="UP000735302"/>
    </source>
</evidence>
<dbReference type="AlphaFoldDB" id="A0AAV4CGT2"/>
<proteinExistence type="predicted"/>
<evidence type="ECO:0000256" key="1">
    <source>
        <dbReference type="SAM" id="Phobius"/>
    </source>
</evidence>
<reference evidence="2 3" key="1">
    <citation type="journal article" date="2021" name="Elife">
        <title>Chloroplast acquisition without the gene transfer in kleptoplastic sea slugs, Plakobranchus ocellatus.</title>
        <authorList>
            <person name="Maeda T."/>
            <person name="Takahashi S."/>
            <person name="Yoshida T."/>
            <person name="Shimamura S."/>
            <person name="Takaki Y."/>
            <person name="Nagai Y."/>
            <person name="Toyoda A."/>
            <person name="Suzuki Y."/>
            <person name="Arimoto A."/>
            <person name="Ishii H."/>
            <person name="Satoh N."/>
            <person name="Nishiyama T."/>
            <person name="Hasebe M."/>
            <person name="Maruyama T."/>
            <person name="Minagawa J."/>
            <person name="Obokata J."/>
            <person name="Shigenobu S."/>
        </authorList>
    </citation>
    <scope>NUCLEOTIDE SEQUENCE [LARGE SCALE GENOMIC DNA]</scope>
</reference>
<keyword evidence="1" id="KW-0812">Transmembrane</keyword>
<sequence>MINTAAFWMSLASAVPFLMEHIGSVIMTFRGTLNVLWTVRPSRSRVAAKPLLAVAMAILPCDLCDASNVYIRKFLTQPPGASKK</sequence>
<keyword evidence="1" id="KW-0472">Membrane</keyword>
<organism evidence="2 3">
    <name type="scientific">Plakobranchus ocellatus</name>
    <dbReference type="NCBI Taxonomy" id="259542"/>
    <lineage>
        <taxon>Eukaryota</taxon>
        <taxon>Metazoa</taxon>
        <taxon>Spiralia</taxon>
        <taxon>Lophotrochozoa</taxon>
        <taxon>Mollusca</taxon>
        <taxon>Gastropoda</taxon>
        <taxon>Heterobranchia</taxon>
        <taxon>Euthyneura</taxon>
        <taxon>Panpulmonata</taxon>
        <taxon>Sacoglossa</taxon>
        <taxon>Placobranchoidea</taxon>
        <taxon>Plakobranchidae</taxon>
        <taxon>Plakobranchus</taxon>
    </lineage>
</organism>
<protein>
    <submittedName>
        <fullName evidence="2">Uncharacterized protein</fullName>
    </submittedName>
</protein>
<name>A0AAV4CGT2_9GAST</name>